<name>A0A8D8G0J6_CULPI</name>
<reference evidence="2" key="1">
    <citation type="submission" date="2021-05" db="EMBL/GenBank/DDBJ databases">
        <authorList>
            <person name="Alioto T."/>
            <person name="Alioto T."/>
            <person name="Gomez Garrido J."/>
        </authorList>
    </citation>
    <scope>NUCLEOTIDE SEQUENCE</scope>
</reference>
<evidence type="ECO:0000313" key="2">
    <source>
        <dbReference type="EMBL" id="CAG6491982.1"/>
    </source>
</evidence>
<accession>A0A8D8G0J6</accession>
<organism evidence="2">
    <name type="scientific">Culex pipiens</name>
    <name type="common">House mosquito</name>
    <dbReference type="NCBI Taxonomy" id="7175"/>
    <lineage>
        <taxon>Eukaryota</taxon>
        <taxon>Metazoa</taxon>
        <taxon>Ecdysozoa</taxon>
        <taxon>Arthropoda</taxon>
        <taxon>Hexapoda</taxon>
        <taxon>Insecta</taxon>
        <taxon>Pterygota</taxon>
        <taxon>Neoptera</taxon>
        <taxon>Endopterygota</taxon>
        <taxon>Diptera</taxon>
        <taxon>Nematocera</taxon>
        <taxon>Culicoidea</taxon>
        <taxon>Culicidae</taxon>
        <taxon>Culicinae</taxon>
        <taxon>Culicini</taxon>
        <taxon>Culex</taxon>
        <taxon>Culex</taxon>
    </lineage>
</organism>
<feature type="region of interest" description="Disordered" evidence="1">
    <location>
        <begin position="113"/>
        <end position="137"/>
    </location>
</feature>
<protein>
    <submittedName>
        <fullName evidence="2">(northern house mosquito) hypothetical protein</fullName>
    </submittedName>
</protein>
<evidence type="ECO:0000256" key="1">
    <source>
        <dbReference type="SAM" id="MobiDB-lite"/>
    </source>
</evidence>
<dbReference type="EMBL" id="HBUE01119950">
    <property type="protein sequence ID" value="CAG6491982.1"/>
    <property type="molecule type" value="Transcribed_RNA"/>
</dbReference>
<proteinExistence type="predicted"/>
<dbReference type="AlphaFoldDB" id="A0A8D8G0J6"/>
<dbReference type="EMBL" id="HBUE01119952">
    <property type="protein sequence ID" value="CAG6491986.1"/>
    <property type="molecule type" value="Transcribed_RNA"/>
</dbReference>
<dbReference type="EMBL" id="HBUE01119951">
    <property type="protein sequence ID" value="CAG6491984.1"/>
    <property type="molecule type" value="Transcribed_RNA"/>
</dbReference>
<sequence length="137" mass="15355">MVWRETRYFRSESFWVQSLCAHPEAQERKVRPKKPGVHYDWIRHKRLQALGSGQPKVVLSRDVIFKEDVFPAVENPCERGSELRVTSADRFVSEDRVTSADGFISDDCAEEVGGVTGVDGGPTAEEHGPGIGKRRSV</sequence>